<keyword evidence="1" id="KW-1133">Transmembrane helix</keyword>
<keyword evidence="3" id="KW-1185">Reference proteome</keyword>
<gene>
    <name evidence="2" type="ORF">HOLleu_31250</name>
</gene>
<feature type="transmembrane region" description="Helical" evidence="1">
    <location>
        <begin position="75"/>
        <end position="97"/>
    </location>
</feature>
<evidence type="ECO:0000313" key="3">
    <source>
        <dbReference type="Proteomes" id="UP001152320"/>
    </source>
</evidence>
<organism evidence="2 3">
    <name type="scientific">Holothuria leucospilota</name>
    <name type="common">Black long sea cucumber</name>
    <name type="synonym">Mertensiothuria leucospilota</name>
    <dbReference type="NCBI Taxonomy" id="206669"/>
    <lineage>
        <taxon>Eukaryota</taxon>
        <taxon>Metazoa</taxon>
        <taxon>Echinodermata</taxon>
        <taxon>Eleutherozoa</taxon>
        <taxon>Echinozoa</taxon>
        <taxon>Holothuroidea</taxon>
        <taxon>Aspidochirotacea</taxon>
        <taxon>Aspidochirotida</taxon>
        <taxon>Holothuriidae</taxon>
        <taxon>Holothuria</taxon>
    </lineage>
</organism>
<dbReference type="AlphaFoldDB" id="A0A9Q1BH77"/>
<keyword evidence="1" id="KW-0472">Membrane</keyword>
<evidence type="ECO:0000256" key="1">
    <source>
        <dbReference type="SAM" id="Phobius"/>
    </source>
</evidence>
<keyword evidence="1" id="KW-0812">Transmembrane</keyword>
<protein>
    <submittedName>
        <fullName evidence="2">Uncharacterized protein</fullName>
    </submittedName>
</protein>
<dbReference type="Proteomes" id="UP001152320">
    <property type="component" value="Chromosome 16"/>
</dbReference>
<evidence type="ECO:0000313" key="2">
    <source>
        <dbReference type="EMBL" id="KAJ8026435.1"/>
    </source>
</evidence>
<accession>A0A9Q1BH77</accession>
<name>A0A9Q1BH77_HOLLE</name>
<comment type="caution">
    <text evidence="2">The sequence shown here is derived from an EMBL/GenBank/DDBJ whole genome shotgun (WGS) entry which is preliminary data.</text>
</comment>
<sequence>MASSRRCLLEPFSEMTEGNENLFRMSNADKYHCINGTEILSCKCPTTTCVPALPKLPSFQNLCEVTVHKDPRQGFPVVVIIFPVLVVSVLTVIFLWCRRRHRKRESKPMK</sequence>
<reference evidence="2" key="1">
    <citation type="submission" date="2021-10" db="EMBL/GenBank/DDBJ databases">
        <title>Tropical sea cucumber genome reveals ecological adaptation and Cuvierian tubules defense mechanism.</title>
        <authorList>
            <person name="Chen T."/>
        </authorList>
    </citation>
    <scope>NUCLEOTIDE SEQUENCE</scope>
    <source>
        <strain evidence="2">Nanhai2018</strain>
        <tissue evidence="2">Muscle</tissue>
    </source>
</reference>
<proteinExistence type="predicted"/>
<dbReference type="EMBL" id="JAIZAY010000016">
    <property type="protein sequence ID" value="KAJ8026435.1"/>
    <property type="molecule type" value="Genomic_DNA"/>
</dbReference>